<name>A0A347U4S9_9BACT</name>
<feature type="domain" description="Mannosyl-glycoprotein endo-beta-N-acetylglucosamidase-like" evidence="1">
    <location>
        <begin position="93"/>
        <end position="246"/>
    </location>
</feature>
<dbReference type="InterPro" id="IPR002901">
    <property type="entry name" value="MGlyc_endo_b_GlcNAc-like_dom"/>
</dbReference>
<dbReference type="Pfam" id="PF01832">
    <property type="entry name" value="Glucosaminidase"/>
    <property type="match status" value="1"/>
</dbReference>
<reference evidence="3 5" key="1">
    <citation type="submission" date="2017-09" db="EMBL/GenBank/DDBJ databases">
        <title>Genomics of the genus Arcobacter.</title>
        <authorList>
            <person name="Perez-Cataluna A."/>
            <person name="Figueras M.J."/>
            <person name="Salas-Masso N."/>
        </authorList>
    </citation>
    <scope>NUCLEOTIDE SEQUENCE [LARGE SCALE GENOMIC DNA]</scope>
    <source>
        <strain evidence="3 5">CECT 7837</strain>
    </source>
</reference>
<dbReference type="SMART" id="SM00047">
    <property type="entry name" value="LYZ2"/>
    <property type="match status" value="1"/>
</dbReference>
<evidence type="ECO:0000259" key="1">
    <source>
        <dbReference type="SMART" id="SM00047"/>
    </source>
</evidence>
<gene>
    <name evidence="2" type="ORF">AELL_0152</name>
    <name evidence="3" type="ORF">CP962_01195</name>
</gene>
<dbReference type="PANTHER" id="PTHR40572:SF1">
    <property type="entry name" value="PROTEIN BAX"/>
    <property type="match status" value="1"/>
</dbReference>
<keyword evidence="4" id="KW-1185">Reference proteome</keyword>
<sequence>MYLLKFLINNSKKLLLTLCLVGSMQSHCLAKGLPKEYYEIDDVNKAKEYFFEHLYQLIKEENEAILQDREFVKNVLTSNILRIDFDSSTFSKLLEIKQKYKIKNIFTLQEYLKKVDVIPPSLALAQAALESGWGKSRFIKEANNIFGHWTYDPRFGMIPKQRKLGASHFVRVFQSLQESVSAYMLNLNRNLAYRAFQEKRFEQRKDKQSPEGLVLSQTMLNYSAIAQDYLKILKDIILVNNLQNFDKKFYQS</sequence>
<dbReference type="Proteomes" id="UP000262582">
    <property type="component" value="Chromosome"/>
</dbReference>
<evidence type="ECO:0000313" key="3">
    <source>
        <dbReference type="EMBL" id="RXI33052.1"/>
    </source>
</evidence>
<evidence type="ECO:0000313" key="2">
    <source>
        <dbReference type="EMBL" id="AXX93857.1"/>
    </source>
</evidence>
<dbReference type="Gene3D" id="1.10.530.10">
    <property type="match status" value="1"/>
</dbReference>
<reference evidence="2 4" key="2">
    <citation type="submission" date="2018-08" db="EMBL/GenBank/DDBJ databases">
        <title>Complete genome of the Arcobacter ellisii type strain LMG 26155.</title>
        <authorList>
            <person name="Miller W.G."/>
            <person name="Yee E."/>
            <person name="Bono J.L."/>
        </authorList>
    </citation>
    <scope>NUCLEOTIDE SEQUENCE [LARGE SCALE GENOMIC DNA]</scope>
    <source>
        <strain evidence="2 4">LMG 26155</strain>
    </source>
</reference>
<dbReference type="AlphaFoldDB" id="A0A347U4S9"/>
<evidence type="ECO:0000313" key="4">
    <source>
        <dbReference type="Proteomes" id="UP000262582"/>
    </source>
</evidence>
<dbReference type="KEGG" id="aell:AELL_0152"/>
<dbReference type="EMBL" id="NXIG01000001">
    <property type="protein sequence ID" value="RXI33052.1"/>
    <property type="molecule type" value="Genomic_DNA"/>
</dbReference>
<dbReference type="InterPro" id="IPR053195">
    <property type="entry name" value="Bax-like"/>
</dbReference>
<dbReference type="RefSeq" id="WP_118916109.1">
    <property type="nucleotide sequence ID" value="NZ_CP032097.1"/>
</dbReference>
<dbReference type="GO" id="GO:0004040">
    <property type="term" value="F:amidase activity"/>
    <property type="evidence" value="ECO:0007669"/>
    <property type="project" value="InterPro"/>
</dbReference>
<dbReference type="Proteomes" id="UP000290588">
    <property type="component" value="Unassembled WGS sequence"/>
</dbReference>
<dbReference type="OrthoDB" id="9788155at2"/>
<protein>
    <submittedName>
        <fullName evidence="2">FlgJ-related protein (Bax domain)</fullName>
    </submittedName>
    <submittedName>
        <fullName evidence="3">Mannosyl-glycoprotein endo-beta-N-acetylglucosamidase</fullName>
    </submittedName>
</protein>
<accession>A0A347U4S9</accession>
<proteinExistence type="predicted"/>
<dbReference type="PANTHER" id="PTHR40572">
    <property type="entry name" value="PROTEIN BAX"/>
    <property type="match status" value="1"/>
</dbReference>
<evidence type="ECO:0000313" key="5">
    <source>
        <dbReference type="Proteomes" id="UP000290588"/>
    </source>
</evidence>
<organism evidence="3 5">
    <name type="scientific">Arcobacter ellisii</name>
    <dbReference type="NCBI Taxonomy" id="913109"/>
    <lineage>
        <taxon>Bacteria</taxon>
        <taxon>Pseudomonadati</taxon>
        <taxon>Campylobacterota</taxon>
        <taxon>Epsilonproteobacteria</taxon>
        <taxon>Campylobacterales</taxon>
        <taxon>Arcobacteraceae</taxon>
        <taxon>Arcobacter</taxon>
    </lineage>
</organism>
<dbReference type="EMBL" id="CP032097">
    <property type="protein sequence ID" value="AXX93857.1"/>
    <property type="molecule type" value="Genomic_DNA"/>
</dbReference>